<reference evidence="2 3" key="1">
    <citation type="journal article" date="2019" name="Sci. Rep.">
        <title>Orb-weaving spider Araneus ventricosus genome elucidates the spidroin gene catalogue.</title>
        <authorList>
            <person name="Kono N."/>
            <person name="Nakamura H."/>
            <person name="Ohtoshi R."/>
            <person name="Moran D.A.P."/>
            <person name="Shinohara A."/>
            <person name="Yoshida Y."/>
            <person name="Fujiwara M."/>
            <person name="Mori M."/>
            <person name="Tomita M."/>
            <person name="Arakawa K."/>
        </authorList>
    </citation>
    <scope>NUCLEOTIDE SEQUENCE [LARGE SCALE GENOMIC DNA]</scope>
</reference>
<sequence>MEHVLLNCGQNSRTTPEPELPSGNFDTTPEAGRLTQVRFNVHQTHKHGGFSVESYFKPGTFRYRIRDLTNSLPRPNFSFSEKGIQKLVKTKY</sequence>
<evidence type="ECO:0000313" key="3">
    <source>
        <dbReference type="Proteomes" id="UP000499080"/>
    </source>
</evidence>
<feature type="region of interest" description="Disordered" evidence="1">
    <location>
        <begin position="1"/>
        <end position="25"/>
    </location>
</feature>
<dbReference type="AlphaFoldDB" id="A0A4Y2NE27"/>
<dbReference type="EMBL" id="BGPR01008944">
    <property type="protein sequence ID" value="GBN37014.1"/>
    <property type="molecule type" value="Genomic_DNA"/>
</dbReference>
<name>A0A4Y2NE27_ARAVE</name>
<keyword evidence="3" id="KW-1185">Reference proteome</keyword>
<dbReference type="Proteomes" id="UP000499080">
    <property type="component" value="Unassembled WGS sequence"/>
</dbReference>
<proteinExistence type="predicted"/>
<evidence type="ECO:0000256" key="1">
    <source>
        <dbReference type="SAM" id="MobiDB-lite"/>
    </source>
</evidence>
<evidence type="ECO:0000313" key="2">
    <source>
        <dbReference type="EMBL" id="GBN37014.1"/>
    </source>
</evidence>
<organism evidence="2 3">
    <name type="scientific">Araneus ventricosus</name>
    <name type="common">Orbweaver spider</name>
    <name type="synonym">Epeira ventricosa</name>
    <dbReference type="NCBI Taxonomy" id="182803"/>
    <lineage>
        <taxon>Eukaryota</taxon>
        <taxon>Metazoa</taxon>
        <taxon>Ecdysozoa</taxon>
        <taxon>Arthropoda</taxon>
        <taxon>Chelicerata</taxon>
        <taxon>Arachnida</taxon>
        <taxon>Araneae</taxon>
        <taxon>Araneomorphae</taxon>
        <taxon>Entelegynae</taxon>
        <taxon>Araneoidea</taxon>
        <taxon>Araneidae</taxon>
        <taxon>Araneus</taxon>
    </lineage>
</organism>
<accession>A0A4Y2NE27</accession>
<comment type="caution">
    <text evidence="2">The sequence shown here is derived from an EMBL/GenBank/DDBJ whole genome shotgun (WGS) entry which is preliminary data.</text>
</comment>
<gene>
    <name evidence="2" type="ORF">AVEN_74996_1</name>
</gene>
<protein>
    <submittedName>
        <fullName evidence="2">Uncharacterized protein</fullName>
    </submittedName>
</protein>